<dbReference type="GO" id="GO:0005975">
    <property type="term" value="P:carbohydrate metabolic process"/>
    <property type="evidence" value="ECO:0007669"/>
    <property type="project" value="InterPro"/>
</dbReference>
<evidence type="ECO:0000256" key="2">
    <source>
        <dbReference type="ARBA" id="ARBA00022801"/>
    </source>
</evidence>
<keyword evidence="2" id="KW-0378">Hydrolase</keyword>
<dbReference type="PRINTS" id="PR00132">
    <property type="entry name" value="GLHYDRLASE2"/>
</dbReference>
<dbReference type="Pfam" id="PF18565">
    <property type="entry name" value="Glyco_hydro2_C5"/>
    <property type="match status" value="1"/>
</dbReference>
<evidence type="ECO:0000259" key="8">
    <source>
        <dbReference type="Pfam" id="PF18565"/>
    </source>
</evidence>
<proteinExistence type="inferred from homology"/>
<dbReference type="Pfam" id="PF00703">
    <property type="entry name" value="Glyco_hydro_2"/>
    <property type="match status" value="1"/>
</dbReference>
<evidence type="ECO:0000259" key="5">
    <source>
        <dbReference type="Pfam" id="PF02836"/>
    </source>
</evidence>
<dbReference type="Gene3D" id="2.60.120.260">
    <property type="entry name" value="Galactose-binding domain-like"/>
    <property type="match status" value="1"/>
</dbReference>
<feature type="domain" description="Glycosyl hydrolases family 2 sugar binding" evidence="6">
    <location>
        <begin position="60"/>
        <end position="154"/>
    </location>
</feature>
<dbReference type="InterPro" id="IPR006103">
    <property type="entry name" value="Glyco_hydro_2_cat"/>
</dbReference>
<dbReference type="PANTHER" id="PTHR42732">
    <property type="entry name" value="BETA-GALACTOSIDASE"/>
    <property type="match status" value="1"/>
</dbReference>
<accession>A0A1H9EEF2</accession>
<dbReference type="InterPro" id="IPR036156">
    <property type="entry name" value="Beta-gal/glucu_dom_sf"/>
</dbReference>
<evidence type="ECO:0000256" key="1">
    <source>
        <dbReference type="ARBA" id="ARBA00007401"/>
    </source>
</evidence>
<dbReference type="InterPro" id="IPR013783">
    <property type="entry name" value="Ig-like_fold"/>
</dbReference>
<evidence type="ECO:0000313" key="10">
    <source>
        <dbReference type="Proteomes" id="UP000182360"/>
    </source>
</evidence>
<evidence type="ECO:0000256" key="3">
    <source>
        <dbReference type="ARBA" id="ARBA00023295"/>
    </source>
</evidence>
<dbReference type="EMBL" id="FOFU01000003">
    <property type="protein sequence ID" value="SEQ24051.1"/>
    <property type="molecule type" value="Genomic_DNA"/>
</dbReference>
<feature type="domain" description="Glycoside hydrolase family 2 catalytic" evidence="5">
    <location>
        <begin position="288"/>
        <end position="468"/>
    </location>
</feature>
<comment type="similarity">
    <text evidence="1">Belongs to the glycosyl hydrolase 2 family.</text>
</comment>
<dbReference type="OrthoDB" id="9801077at2"/>
<feature type="domain" description="DUF4982" evidence="7">
    <location>
        <begin position="640"/>
        <end position="700"/>
    </location>
</feature>
<evidence type="ECO:0000259" key="7">
    <source>
        <dbReference type="Pfam" id="PF16355"/>
    </source>
</evidence>
<dbReference type="Pfam" id="PF16355">
    <property type="entry name" value="DUF4982"/>
    <property type="match status" value="1"/>
</dbReference>
<dbReference type="Proteomes" id="UP000182360">
    <property type="component" value="Unassembled WGS sequence"/>
</dbReference>
<protein>
    <submittedName>
        <fullName evidence="9">Beta-galactosidase</fullName>
    </submittedName>
</protein>
<dbReference type="SUPFAM" id="SSF49303">
    <property type="entry name" value="beta-Galactosidase/glucuronidase domain"/>
    <property type="match status" value="1"/>
</dbReference>
<evidence type="ECO:0000259" key="6">
    <source>
        <dbReference type="Pfam" id="PF02837"/>
    </source>
</evidence>
<keyword evidence="10" id="KW-1185">Reference proteome</keyword>
<dbReference type="Gene3D" id="3.20.20.80">
    <property type="entry name" value="Glycosidases"/>
    <property type="match status" value="1"/>
</dbReference>
<feature type="domain" description="Glycoside hydrolase family 2 immunoglobulin-like beta-sandwich" evidence="4">
    <location>
        <begin position="166"/>
        <end position="256"/>
    </location>
</feature>
<dbReference type="InterPro" id="IPR017853">
    <property type="entry name" value="GH"/>
</dbReference>
<keyword evidence="3" id="KW-0326">Glycosidase</keyword>
<organism evidence="9 10">
    <name type="scientific">Treponema bryantii</name>
    <dbReference type="NCBI Taxonomy" id="163"/>
    <lineage>
        <taxon>Bacteria</taxon>
        <taxon>Pseudomonadati</taxon>
        <taxon>Spirochaetota</taxon>
        <taxon>Spirochaetia</taxon>
        <taxon>Spirochaetales</taxon>
        <taxon>Treponemataceae</taxon>
        <taxon>Treponema</taxon>
    </lineage>
</organism>
<feature type="domain" description="Glycoside hydrolase family 2" evidence="8">
    <location>
        <begin position="714"/>
        <end position="814"/>
    </location>
</feature>
<dbReference type="InterPro" id="IPR051913">
    <property type="entry name" value="GH2_Domain-Containing"/>
</dbReference>
<dbReference type="InterPro" id="IPR008979">
    <property type="entry name" value="Galactose-bd-like_sf"/>
</dbReference>
<evidence type="ECO:0000313" key="9">
    <source>
        <dbReference type="EMBL" id="SEQ24051.1"/>
    </source>
</evidence>
<sequence>MKKISLDENWTFRWGYLDSVGNLENDKGLQVNLPHDAMIGTEVSKDCYAACDSGFFNGGICNYTKFLFVPAEWKGQKLGLKFDGVMMNATVDINGCKVAGQNYGYAPFYVDITPYLAYGEENRITVNVNSGSVSNSRWYTGLGLYRGVMLCRSPLLYIADDGIYAYTSEASGDTAFVKAQVEVVNDTQENRLVEVCTELIPDGEETVAALSKSVIFVAANSREKAYLSINLKNPKVWDCDNPNLYKLKATVKSNGEYRIRLEEKDDIPADEAELLFGVRTISADAERGLLINGKSVKLKGGCLHHDNGLLGAVSLYEAEARKIRKLKEVGFNAIRTAHNPPSSVLVEACERLGMYIFDEAFDAWWVGKRAGDYSQYFEANWKKDLTAFVKRDRSSPAVVIWSTGNEIPERGGLAKGYSRATQLARAIKELDPTRPVSNGICSMWSGLDDKLASGQYLAQNVNIGVYENLWEKATEPFTNGLDIVGYNYMEDQYEKDHEMFPQRVILGSENFPNQIGYRWPFIESHPYVIGDFTWTAWDYLGEAGLGKAFYADKDDPIVNKKPWEIMPQQTSHFPYRTAEDADYDITGRLLPQGEYRSVVWGSEKTYLYSRDPAAYDKVEMMTFWGFPQFMKKWTYPGFEGKPVKLAVFSRAQEVEVFVNGKSIGRKKVSCEAPMPNLAEFETVYEPGRVEAVSYVDGKEVSRDSLSTVGQGAEIKLTCAKKLLKADGHDAACVMIDIVDSEGRTVPDAAIKLTAKVEGPASLAGFGSGNPITDENYTDETSVTYRGQACAVLRSGYKDGESKLTVYAEGFEPKTLFLE</sequence>
<dbReference type="InterPro" id="IPR040605">
    <property type="entry name" value="Glyco_hydro2_dom5"/>
</dbReference>
<dbReference type="GO" id="GO:0004553">
    <property type="term" value="F:hydrolase activity, hydrolyzing O-glycosyl compounds"/>
    <property type="evidence" value="ECO:0007669"/>
    <property type="project" value="InterPro"/>
</dbReference>
<name>A0A1H9EEF2_9SPIR</name>
<dbReference type="RefSeq" id="WP_074642214.1">
    <property type="nucleotide sequence ID" value="NZ_FOFU01000003.1"/>
</dbReference>
<dbReference type="Gene3D" id="2.60.40.10">
    <property type="entry name" value="Immunoglobulins"/>
    <property type="match status" value="3"/>
</dbReference>
<dbReference type="Pfam" id="PF02837">
    <property type="entry name" value="Glyco_hydro_2_N"/>
    <property type="match status" value="1"/>
</dbReference>
<dbReference type="SUPFAM" id="SSF49785">
    <property type="entry name" value="Galactose-binding domain-like"/>
    <property type="match status" value="1"/>
</dbReference>
<dbReference type="PANTHER" id="PTHR42732:SF1">
    <property type="entry name" value="BETA-MANNOSIDASE"/>
    <property type="match status" value="1"/>
</dbReference>
<dbReference type="InterPro" id="IPR006102">
    <property type="entry name" value="Ig-like_GH2"/>
</dbReference>
<evidence type="ECO:0000259" key="4">
    <source>
        <dbReference type="Pfam" id="PF00703"/>
    </source>
</evidence>
<dbReference type="Pfam" id="PF02836">
    <property type="entry name" value="Glyco_hydro_2_C"/>
    <property type="match status" value="1"/>
</dbReference>
<gene>
    <name evidence="9" type="ORF">SAMN04487977_103131</name>
</gene>
<reference evidence="9 10" key="1">
    <citation type="submission" date="2016-10" db="EMBL/GenBank/DDBJ databases">
        <authorList>
            <person name="de Groot N.N."/>
        </authorList>
    </citation>
    <scope>NUCLEOTIDE SEQUENCE [LARGE SCALE GENOMIC DNA]</scope>
    <source>
        <strain evidence="9 10">B25</strain>
    </source>
</reference>
<dbReference type="SUPFAM" id="SSF51445">
    <property type="entry name" value="(Trans)glycosidases"/>
    <property type="match status" value="1"/>
</dbReference>
<dbReference type="AlphaFoldDB" id="A0A1H9EEF2"/>
<dbReference type="InterPro" id="IPR032311">
    <property type="entry name" value="DUF4982"/>
</dbReference>
<dbReference type="InterPro" id="IPR006104">
    <property type="entry name" value="Glyco_hydro_2_N"/>
</dbReference>
<dbReference type="InterPro" id="IPR006101">
    <property type="entry name" value="Glyco_hydro_2"/>
</dbReference>